<keyword evidence="3" id="KW-1185">Reference proteome</keyword>
<keyword evidence="1" id="KW-1133">Transmembrane helix</keyword>
<comment type="caution">
    <text evidence="2">The sequence shown here is derived from an EMBL/GenBank/DDBJ whole genome shotgun (WGS) entry which is preliminary data.</text>
</comment>
<dbReference type="RefSeq" id="WP_086958052.1">
    <property type="nucleotide sequence ID" value="NZ_FUKS01000003.1"/>
</dbReference>
<keyword evidence="1" id="KW-0812">Transmembrane</keyword>
<feature type="transmembrane region" description="Helical" evidence="1">
    <location>
        <begin position="78"/>
        <end position="103"/>
    </location>
</feature>
<name>A0A368LPC7_9VIBR</name>
<dbReference type="Pfam" id="PF11859">
    <property type="entry name" value="DUF3379"/>
    <property type="match status" value="1"/>
</dbReference>
<dbReference type="AlphaFoldDB" id="A0A368LPC7"/>
<organism evidence="2 3">
    <name type="scientific">Vibrio casei</name>
    <dbReference type="NCBI Taxonomy" id="673372"/>
    <lineage>
        <taxon>Bacteria</taxon>
        <taxon>Pseudomonadati</taxon>
        <taxon>Pseudomonadota</taxon>
        <taxon>Gammaproteobacteria</taxon>
        <taxon>Vibrionales</taxon>
        <taxon>Vibrionaceae</taxon>
        <taxon>Vibrio</taxon>
    </lineage>
</organism>
<evidence type="ECO:0000313" key="2">
    <source>
        <dbReference type="EMBL" id="RCS73616.1"/>
    </source>
</evidence>
<dbReference type="EMBL" id="QPGL01000001">
    <property type="protein sequence ID" value="RCS73616.1"/>
    <property type="molecule type" value="Genomic_DNA"/>
</dbReference>
<reference evidence="2 3" key="1">
    <citation type="journal article" date="2017" name="Elife">
        <title>Extensive horizontal gene transfer in cheese-associated bacteria.</title>
        <authorList>
            <person name="Bonham K.S."/>
            <person name="Wolfe B.E."/>
            <person name="Dutton R.J."/>
        </authorList>
    </citation>
    <scope>NUCLEOTIDE SEQUENCE [LARGE SCALE GENOMIC DNA]</scope>
    <source>
        <strain evidence="2 3">JB196</strain>
    </source>
</reference>
<protein>
    <submittedName>
        <fullName evidence="2">DUF3379 family protein</fullName>
    </submittedName>
</protein>
<evidence type="ECO:0000313" key="3">
    <source>
        <dbReference type="Proteomes" id="UP000252479"/>
    </source>
</evidence>
<gene>
    <name evidence="2" type="ORF">CIK83_08325</name>
</gene>
<proteinExistence type="predicted"/>
<dbReference type="GeneID" id="303188923"/>
<keyword evidence="1" id="KW-0472">Membrane</keyword>
<evidence type="ECO:0000256" key="1">
    <source>
        <dbReference type="SAM" id="Phobius"/>
    </source>
</evidence>
<dbReference type="Proteomes" id="UP000252479">
    <property type="component" value="Unassembled WGS sequence"/>
</dbReference>
<sequence length="239" mass="26437">MDDLEFRRRLLSDPNDHSTQVIEKIRSNSHDRKYAESLTDLDNKIEQAMKVDVPDDLADKIIFSTSKSKPQINMTKKAFALAASVIFTVGLMVGQVNWGALIITPAHARLDSMAIHHIHEEAPFIKDVNEANNAQEMQAKLGTYSYALTSAFPYHIYYLNHCGFSPDHHALHMVFQGKKGRVTAFISNIAAPNASDFAKDGMKGTIIPLPQGSLVVVGNENEDISSIATKLAPMFVLKS</sequence>
<accession>A0A368LPC7</accession>
<dbReference type="InterPro" id="IPR021806">
    <property type="entry name" value="DUF3379"/>
</dbReference>